<organism evidence="2 3">
    <name type="scientific">Trichoderma longibrachiatum ATCC 18648</name>
    <dbReference type="NCBI Taxonomy" id="983965"/>
    <lineage>
        <taxon>Eukaryota</taxon>
        <taxon>Fungi</taxon>
        <taxon>Dikarya</taxon>
        <taxon>Ascomycota</taxon>
        <taxon>Pezizomycotina</taxon>
        <taxon>Sordariomycetes</taxon>
        <taxon>Hypocreomycetidae</taxon>
        <taxon>Hypocreales</taxon>
        <taxon>Hypocreaceae</taxon>
        <taxon>Trichoderma</taxon>
    </lineage>
</organism>
<name>A0A2T4C3U2_TRILO</name>
<keyword evidence="3" id="KW-1185">Reference proteome</keyword>
<evidence type="ECO:0000313" key="2">
    <source>
        <dbReference type="EMBL" id="PTB76231.1"/>
    </source>
</evidence>
<gene>
    <name evidence="2" type="ORF">M440DRAFT_1457051</name>
</gene>
<feature type="compositionally biased region" description="Acidic residues" evidence="1">
    <location>
        <begin position="177"/>
        <end position="187"/>
    </location>
</feature>
<feature type="region of interest" description="Disordered" evidence="1">
    <location>
        <begin position="143"/>
        <end position="187"/>
    </location>
</feature>
<evidence type="ECO:0000256" key="1">
    <source>
        <dbReference type="SAM" id="MobiDB-lite"/>
    </source>
</evidence>
<protein>
    <submittedName>
        <fullName evidence="2">Uncharacterized protein</fullName>
    </submittedName>
</protein>
<accession>A0A2T4C3U2</accession>
<evidence type="ECO:0000313" key="3">
    <source>
        <dbReference type="Proteomes" id="UP000240760"/>
    </source>
</evidence>
<dbReference type="Proteomes" id="UP000240760">
    <property type="component" value="Unassembled WGS sequence"/>
</dbReference>
<reference evidence="2 3" key="1">
    <citation type="submission" date="2016-07" db="EMBL/GenBank/DDBJ databases">
        <title>Multiple horizontal gene transfer events from other fungi enriched the ability of initially mycotrophic Trichoderma (Ascomycota) to feed on dead plant biomass.</title>
        <authorList>
            <consortium name="DOE Joint Genome Institute"/>
            <person name="Aerts A."/>
            <person name="Atanasova L."/>
            <person name="Chenthamara K."/>
            <person name="Zhang J."/>
            <person name="Grujic M."/>
            <person name="Henrissat B."/>
            <person name="Kuo A."/>
            <person name="Salamov A."/>
            <person name="Lipzen A."/>
            <person name="Labutti K."/>
            <person name="Barry K."/>
            <person name="Miao Y."/>
            <person name="Rahimi M.J."/>
            <person name="Shen Q."/>
            <person name="Grigoriev I.V."/>
            <person name="Kubicek C.P."/>
            <person name="Druzhinina I.S."/>
        </authorList>
    </citation>
    <scope>NUCLEOTIDE SEQUENCE [LARGE SCALE GENOMIC DNA]</scope>
    <source>
        <strain evidence="2 3">ATCC 18648</strain>
    </source>
</reference>
<sequence length="187" mass="20709">MAHNMDKDIYATVNSFYGLNRNPECSMADLVAMNAPIVRYIAAEAQASRRLVFEVAAVEQEAIQHLIIEYVGLAFYCTGTELEAMMEEMQGQGSASDVDDKIRAMMDAELSRWKEDPDMAPGLEDVFIHRWIVGKLYGSDGVETDNSFGDGPNGGTDQALDGVQQEEDESKEKGEKEETEEEVVVAE</sequence>
<proteinExistence type="predicted"/>
<dbReference type="AlphaFoldDB" id="A0A2T4C3U2"/>
<dbReference type="EMBL" id="KZ679132">
    <property type="protein sequence ID" value="PTB76231.1"/>
    <property type="molecule type" value="Genomic_DNA"/>
</dbReference>